<sequence>MLNELLLENGLARVAYIFAPNTRHVDRFYEIQKKAQQQAIGIWSIENYATEGGFAEEVDLEKQEPSKLANACDDPKIKGNHSSSGDLIYHIPGGQYYEKTNPEEMFCTEEEAKEAGYRKSMR</sequence>
<keyword evidence="3" id="KW-1185">Reference proteome</keyword>
<protein>
    <submittedName>
        <fullName evidence="2">Phage-encoded chromosome degrading nuclease YokF</fullName>
    </submittedName>
</protein>
<organism evidence="2 3">
    <name type="scientific">Halalkalibacter akibai (strain ATCC 43226 / DSM 21942 / CIP 109018 / JCM 9157 / 1139)</name>
    <name type="common">Bacillus akibai</name>
    <dbReference type="NCBI Taxonomy" id="1236973"/>
    <lineage>
        <taxon>Bacteria</taxon>
        <taxon>Bacillati</taxon>
        <taxon>Bacillota</taxon>
        <taxon>Bacilli</taxon>
        <taxon>Bacillales</taxon>
        <taxon>Bacillaceae</taxon>
        <taxon>Halalkalibacter</taxon>
    </lineage>
</organism>
<dbReference type="SUPFAM" id="SSF50199">
    <property type="entry name" value="Staphylococcal nuclease"/>
    <property type="match status" value="1"/>
</dbReference>
<dbReference type="AlphaFoldDB" id="W4QSY2"/>
<feature type="domain" description="TNase-like" evidence="1">
    <location>
        <begin position="1"/>
        <end position="44"/>
    </location>
</feature>
<evidence type="ECO:0000313" key="2">
    <source>
        <dbReference type="EMBL" id="GAE35250.1"/>
    </source>
</evidence>
<evidence type="ECO:0000313" key="3">
    <source>
        <dbReference type="Proteomes" id="UP000018896"/>
    </source>
</evidence>
<proteinExistence type="predicted"/>
<dbReference type="InterPro" id="IPR035437">
    <property type="entry name" value="SNase_OB-fold_sf"/>
</dbReference>
<dbReference type="STRING" id="1236973.JCM9157_2349"/>
<dbReference type="eggNOG" id="COG1525">
    <property type="taxonomic scope" value="Bacteria"/>
</dbReference>
<dbReference type="InterPro" id="IPR016071">
    <property type="entry name" value="Staphylococal_nuclease_OB-fold"/>
</dbReference>
<dbReference type="EMBL" id="BAUV01000016">
    <property type="protein sequence ID" value="GAE35250.1"/>
    <property type="molecule type" value="Genomic_DNA"/>
</dbReference>
<reference evidence="2 3" key="1">
    <citation type="journal article" date="2014" name="Genome Announc.">
        <title>Draft Genome Sequences of Three Alkaliphilic Bacillus Strains, Bacillus wakoensis JCM 9140T, Bacillus akibai JCM 9157T, and Bacillus hemicellulosilyticus JCM 9152T.</title>
        <authorList>
            <person name="Yuki M."/>
            <person name="Oshima K."/>
            <person name="Suda W."/>
            <person name="Oshida Y."/>
            <person name="Kitamura K."/>
            <person name="Iida T."/>
            <person name="Hattori M."/>
            <person name="Ohkuma M."/>
        </authorList>
    </citation>
    <scope>NUCLEOTIDE SEQUENCE [LARGE SCALE GENOMIC DNA]</scope>
    <source>
        <strain evidence="2 3">JCM 9157</strain>
    </source>
</reference>
<gene>
    <name evidence="2" type="ORF">JCM9157_2349</name>
</gene>
<name>W4QSY2_HALA3</name>
<comment type="caution">
    <text evidence="2">The sequence shown here is derived from an EMBL/GenBank/DDBJ whole genome shotgun (WGS) entry which is preliminary data.</text>
</comment>
<evidence type="ECO:0000259" key="1">
    <source>
        <dbReference type="Pfam" id="PF00565"/>
    </source>
</evidence>
<dbReference type="Gene3D" id="2.40.50.90">
    <property type="match status" value="1"/>
</dbReference>
<dbReference type="Pfam" id="PF00565">
    <property type="entry name" value="SNase"/>
    <property type="match status" value="1"/>
</dbReference>
<accession>W4QSY2</accession>
<dbReference type="Proteomes" id="UP000018896">
    <property type="component" value="Unassembled WGS sequence"/>
</dbReference>